<evidence type="ECO:0000256" key="7">
    <source>
        <dbReference type="HAMAP-Rule" id="MF_01325"/>
    </source>
</evidence>
<dbReference type="FunFam" id="2.40.30.10:FF:000004">
    <property type="entry name" value="50S ribosomal protein L3"/>
    <property type="match status" value="1"/>
</dbReference>
<feature type="region of interest" description="Disordered" evidence="8">
    <location>
        <begin position="126"/>
        <end position="150"/>
    </location>
</feature>
<reference evidence="9 10" key="1">
    <citation type="submission" date="2017-10" db="EMBL/GenBank/DDBJ databases">
        <title>Novel microbial diversity and functional potential in the marine mammal oral microbiome.</title>
        <authorList>
            <person name="Dudek N.K."/>
            <person name="Sun C.L."/>
            <person name="Burstein D."/>
            <person name="Kantor R.S."/>
            <person name="Aliaga Goltsman D.S."/>
            <person name="Bik E.M."/>
            <person name="Thomas B.C."/>
            <person name="Banfield J.F."/>
            <person name="Relman D.A."/>
        </authorList>
    </citation>
    <scope>NUCLEOTIDE SEQUENCE [LARGE SCALE GENOMIC DNA]</scope>
    <source>
        <strain evidence="9">DOLJORAL78_47_202</strain>
    </source>
</reference>
<sequence>MISGLLGKKIGMTNLFASDGQLVPVTVLEVGPCVVTQIKTEETDGYTALQIGFDEKPLERLNKPIAGHLKKTSNKGFRVLREFREDSVDEVEAGATIGVDLFSIGDKVTVTGTSKGRGFQGTIKRHGFSRGPETHGNRNHRKPGSIGNSAWPAKVIKGKKLPGHKGVDKVTVKNLTIVDIKHDDNLILVKGAVPGFKTGVVEVRKADVKK</sequence>
<evidence type="ECO:0000256" key="1">
    <source>
        <dbReference type="ARBA" id="ARBA00006540"/>
    </source>
</evidence>
<dbReference type="GO" id="GO:0019843">
    <property type="term" value="F:rRNA binding"/>
    <property type="evidence" value="ECO:0007669"/>
    <property type="project" value="UniProtKB-UniRule"/>
</dbReference>
<dbReference type="GO" id="GO:0022625">
    <property type="term" value="C:cytosolic large ribosomal subunit"/>
    <property type="evidence" value="ECO:0007669"/>
    <property type="project" value="TreeGrafter"/>
</dbReference>
<organism evidence="9 10">
    <name type="scientific">Desulfobacter postgatei</name>
    <dbReference type="NCBI Taxonomy" id="2293"/>
    <lineage>
        <taxon>Bacteria</taxon>
        <taxon>Pseudomonadati</taxon>
        <taxon>Thermodesulfobacteriota</taxon>
        <taxon>Desulfobacteria</taxon>
        <taxon>Desulfobacterales</taxon>
        <taxon>Desulfobacteraceae</taxon>
        <taxon>Desulfobacter</taxon>
    </lineage>
</organism>
<proteinExistence type="inferred from homology"/>
<keyword evidence="5 7" id="KW-0687">Ribonucleoprotein</keyword>
<comment type="subunit">
    <text evidence="7">Part of the 50S ribosomal subunit. Forms a cluster with proteins L14 and L19.</text>
</comment>
<evidence type="ECO:0000256" key="4">
    <source>
        <dbReference type="ARBA" id="ARBA00022980"/>
    </source>
</evidence>
<dbReference type="Proteomes" id="UP000231203">
    <property type="component" value="Unassembled WGS sequence"/>
</dbReference>
<dbReference type="GO" id="GO:0006412">
    <property type="term" value="P:translation"/>
    <property type="evidence" value="ECO:0007669"/>
    <property type="project" value="UniProtKB-UniRule"/>
</dbReference>
<name>A0A2G6MT47_9BACT</name>
<evidence type="ECO:0000256" key="3">
    <source>
        <dbReference type="ARBA" id="ARBA00022884"/>
    </source>
</evidence>
<dbReference type="PANTHER" id="PTHR11229">
    <property type="entry name" value="50S RIBOSOMAL PROTEIN L3"/>
    <property type="match status" value="1"/>
</dbReference>
<dbReference type="InterPro" id="IPR000597">
    <property type="entry name" value="Ribosomal_uL3"/>
</dbReference>
<dbReference type="Gene3D" id="2.40.30.10">
    <property type="entry name" value="Translation factors"/>
    <property type="match status" value="1"/>
</dbReference>
<dbReference type="GO" id="GO:0003735">
    <property type="term" value="F:structural constituent of ribosome"/>
    <property type="evidence" value="ECO:0007669"/>
    <property type="project" value="UniProtKB-UniRule"/>
</dbReference>
<dbReference type="HAMAP" id="MF_01325_B">
    <property type="entry name" value="Ribosomal_uL3_B"/>
    <property type="match status" value="1"/>
</dbReference>
<comment type="caution">
    <text evidence="9">The sequence shown here is derived from an EMBL/GenBank/DDBJ whole genome shotgun (WGS) entry which is preliminary data.</text>
</comment>
<evidence type="ECO:0000256" key="6">
    <source>
        <dbReference type="ARBA" id="ARBA00035243"/>
    </source>
</evidence>
<dbReference type="PANTHER" id="PTHR11229:SF16">
    <property type="entry name" value="LARGE RIBOSOMAL SUBUNIT PROTEIN UL3C"/>
    <property type="match status" value="1"/>
</dbReference>
<dbReference type="Pfam" id="PF00297">
    <property type="entry name" value="Ribosomal_L3"/>
    <property type="match status" value="1"/>
</dbReference>
<dbReference type="AlphaFoldDB" id="A0A2G6MT47"/>
<comment type="similarity">
    <text evidence="1 7">Belongs to the universal ribosomal protein uL3 family.</text>
</comment>
<evidence type="ECO:0000256" key="2">
    <source>
        <dbReference type="ARBA" id="ARBA00022730"/>
    </source>
</evidence>
<dbReference type="InterPro" id="IPR009000">
    <property type="entry name" value="Transl_B-barrel_sf"/>
</dbReference>
<evidence type="ECO:0000256" key="8">
    <source>
        <dbReference type="SAM" id="MobiDB-lite"/>
    </source>
</evidence>
<keyword evidence="2 7" id="KW-0699">rRNA-binding</keyword>
<dbReference type="InterPro" id="IPR019927">
    <property type="entry name" value="Ribosomal_uL3_bac/org-type"/>
</dbReference>
<protein>
    <recommendedName>
        <fullName evidence="6 7">Large ribosomal subunit protein uL3</fullName>
    </recommendedName>
</protein>
<evidence type="ECO:0000313" key="9">
    <source>
        <dbReference type="EMBL" id="PIE62779.1"/>
    </source>
</evidence>
<accession>A0A2G6MT47</accession>
<dbReference type="EMBL" id="PDTI01000030">
    <property type="protein sequence ID" value="PIE62779.1"/>
    <property type="molecule type" value="Genomic_DNA"/>
</dbReference>
<keyword evidence="3 7" id="KW-0694">RNA-binding</keyword>
<comment type="function">
    <text evidence="7">One of the primary rRNA binding proteins, it binds directly near the 3'-end of the 23S rRNA, where it nucleates assembly of the 50S subunit.</text>
</comment>
<dbReference type="Gene3D" id="3.30.160.810">
    <property type="match status" value="1"/>
</dbReference>
<gene>
    <name evidence="7" type="primary">rplC</name>
    <name evidence="9" type="ORF">CSA25_03565</name>
</gene>
<dbReference type="SUPFAM" id="SSF50447">
    <property type="entry name" value="Translation proteins"/>
    <property type="match status" value="1"/>
</dbReference>
<dbReference type="NCBIfam" id="TIGR03625">
    <property type="entry name" value="L3_bact"/>
    <property type="match status" value="1"/>
</dbReference>
<dbReference type="FunFam" id="3.30.160.810:FF:000001">
    <property type="entry name" value="50S ribosomal protein L3"/>
    <property type="match status" value="1"/>
</dbReference>
<evidence type="ECO:0000256" key="5">
    <source>
        <dbReference type="ARBA" id="ARBA00023274"/>
    </source>
</evidence>
<evidence type="ECO:0000313" key="10">
    <source>
        <dbReference type="Proteomes" id="UP000231203"/>
    </source>
</evidence>
<keyword evidence="4 7" id="KW-0689">Ribosomal protein</keyword>